<dbReference type="InterPro" id="IPR035919">
    <property type="entry name" value="EAL_sf"/>
</dbReference>
<dbReference type="PANTHER" id="PTHR44757">
    <property type="entry name" value="DIGUANYLATE CYCLASE DGCP"/>
    <property type="match status" value="1"/>
</dbReference>
<dbReference type="PROSITE" id="PS50883">
    <property type="entry name" value="EAL"/>
    <property type="match status" value="1"/>
</dbReference>
<protein>
    <submittedName>
        <fullName evidence="5">PAS domain S-box-containing protein/diguanylate cyclase (GGDEF) domain-containing protein</fullName>
    </submittedName>
</protein>
<dbReference type="SUPFAM" id="SSF141868">
    <property type="entry name" value="EAL domain-like"/>
    <property type="match status" value="1"/>
</dbReference>
<dbReference type="InterPro" id="IPR001610">
    <property type="entry name" value="PAC"/>
</dbReference>
<dbReference type="FunFam" id="3.30.70.270:FF:000001">
    <property type="entry name" value="Diguanylate cyclase domain protein"/>
    <property type="match status" value="1"/>
</dbReference>
<dbReference type="Pfam" id="PF13188">
    <property type="entry name" value="PAS_8"/>
    <property type="match status" value="1"/>
</dbReference>
<dbReference type="CDD" id="cd01949">
    <property type="entry name" value="GGDEF"/>
    <property type="match status" value="1"/>
</dbReference>
<dbReference type="Gene3D" id="3.30.450.20">
    <property type="entry name" value="PAS domain"/>
    <property type="match status" value="3"/>
</dbReference>
<dbReference type="SMART" id="SM00086">
    <property type="entry name" value="PAC"/>
    <property type="match status" value="3"/>
</dbReference>
<dbReference type="GO" id="GO:0003824">
    <property type="term" value="F:catalytic activity"/>
    <property type="evidence" value="ECO:0007669"/>
    <property type="project" value="UniProtKB-ARBA"/>
</dbReference>
<dbReference type="AlphaFoldDB" id="A0A1I4I2E1"/>
<accession>A0A1I4I2E1</accession>
<dbReference type="Gene3D" id="3.30.70.270">
    <property type="match status" value="1"/>
</dbReference>
<feature type="domain" description="EAL" evidence="3">
    <location>
        <begin position="578"/>
        <end position="831"/>
    </location>
</feature>
<dbReference type="Pfam" id="PF00563">
    <property type="entry name" value="EAL"/>
    <property type="match status" value="1"/>
</dbReference>
<feature type="domain" description="PAS" evidence="1">
    <location>
        <begin position="26"/>
        <end position="98"/>
    </location>
</feature>
<dbReference type="InterPro" id="IPR035965">
    <property type="entry name" value="PAS-like_dom_sf"/>
</dbReference>
<dbReference type="PROSITE" id="PS50887">
    <property type="entry name" value="GGDEF"/>
    <property type="match status" value="1"/>
</dbReference>
<evidence type="ECO:0000313" key="6">
    <source>
        <dbReference type="Proteomes" id="UP000199470"/>
    </source>
</evidence>
<dbReference type="Pfam" id="PF13426">
    <property type="entry name" value="PAS_9"/>
    <property type="match status" value="1"/>
</dbReference>
<dbReference type="InterPro" id="IPR052155">
    <property type="entry name" value="Biofilm_reg_signaling"/>
</dbReference>
<dbReference type="Proteomes" id="UP000199470">
    <property type="component" value="Unassembled WGS sequence"/>
</dbReference>
<dbReference type="NCBIfam" id="TIGR00254">
    <property type="entry name" value="GGDEF"/>
    <property type="match status" value="1"/>
</dbReference>
<dbReference type="SUPFAM" id="SSF55073">
    <property type="entry name" value="Nucleotide cyclase"/>
    <property type="match status" value="1"/>
</dbReference>
<dbReference type="STRING" id="758825.SAMN02982985_00376"/>
<dbReference type="SMART" id="SM00091">
    <property type="entry name" value="PAS"/>
    <property type="match status" value="3"/>
</dbReference>
<evidence type="ECO:0000313" key="5">
    <source>
        <dbReference type="EMBL" id="SFL47991.1"/>
    </source>
</evidence>
<dbReference type="CDD" id="cd00130">
    <property type="entry name" value="PAS"/>
    <property type="match status" value="2"/>
</dbReference>
<organism evidence="5 6">
    <name type="scientific">Rugamonas rubra</name>
    <dbReference type="NCBI Taxonomy" id="758825"/>
    <lineage>
        <taxon>Bacteria</taxon>
        <taxon>Pseudomonadati</taxon>
        <taxon>Pseudomonadota</taxon>
        <taxon>Betaproteobacteria</taxon>
        <taxon>Burkholderiales</taxon>
        <taxon>Oxalobacteraceae</taxon>
        <taxon>Telluria group</taxon>
        <taxon>Rugamonas</taxon>
    </lineage>
</organism>
<evidence type="ECO:0000259" key="3">
    <source>
        <dbReference type="PROSITE" id="PS50883"/>
    </source>
</evidence>
<evidence type="ECO:0000259" key="1">
    <source>
        <dbReference type="PROSITE" id="PS50112"/>
    </source>
</evidence>
<dbReference type="InterPro" id="IPR000014">
    <property type="entry name" value="PAS"/>
</dbReference>
<dbReference type="InterPro" id="IPR043128">
    <property type="entry name" value="Rev_trsase/Diguanyl_cyclase"/>
</dbReference>
<dbReference type="InterPro" id="IPR001633">
    <property type="entry name" value="EAL_dom"/>
</dbReference>
<feature type="domain" description="PAC" evidence="2">
    <location>
        <begin position="352"/>
        <end position="404"/>
    </location>
</feature>
<evidence type="ECO:0000259" key="2">
    <source>
        <dbReference type="PROSITE" id="PS50113"/>
    </source>
</evidence>
<reference evidence="5 6" key="1">
    <citation type="submission" date="2016-10" db="EMBL/GenBank/DDBJ databases">
        <authorList>
            <person name="de Groot N.N."/>
        </authorList>
    </citation>
    <scope>NUCLEOTIDE SEQUENCE [LARGE SCALE GENOMIC DNA]</scope>
    <source>
        <strain evidence="5 6">ATCC 43154</strain>
    </source>
</reference>
<dbReference type="InterPro" id="IPR013656">
    <property type="entry name" value="PAS_4"/>
</dbReference>
<name>A0A1I4I2E1_9BURK</name>
<keyword evidence="6" id="KW-1185">Reference proteome</keyword>
<dbReference type="CDD" id="cd01948">
    <property type="entry name" value="EAL"/>
    <property type="match status" value="1"/>
</dbReference>
<feature type="domain" description="PAS" evidence="1">
    <location>
        <begin position="285"/>
        <end position="341"/>
    </location>
</feature>
<dbReference type="PROSITE" id="PS50112">
    <property type="entry name" value="PAS"/>
    <property type="match status" value="2"/>
</dbReference>
<evidence type="ECO:0000259" key="4">
    <source>
        <dbReference type="PROSITE" id="PS50887"/>
    </source>
</evidence>
<dbReference type="Gene3D" id="3.20.20.450">
    <property type="entry name" value="EAL domain"/>
    <property type="match status" value="1"/>
</dbReference>
<dbReference type="InterPro" id="IPR000160">
    <property type="entry name" value="GGDEF_dom"/>
</dbReference>
<dbReference type="Pfam" id="PF08448">
    <property type="entry name" value="PAS_4"/>
    <property type="match status" value="1"/>
</dbReference>
<dbReference type="PANTHER" id="PTHR44757:SF2">
    <property type="entry name" value="BIOFILM ARCHITECTURE MAINTENANCE PROTEIN MBAA"/>
    <property type="match status" value="1"/>
</dbReference>
<dbReference type="Pfam" id="PF00990">
    <property type="entry name" value="GGDEF"/>
    <property type="match status" value="1"/>
</dbReference>
<gene>
    <name evidence="5" type="ORF">SAMN02982985_00376</name>
</gene>
<dbReference type="SMART" id="SM00052">
    <property type="entry name" value="EAL"/>
    <property type="match status" value="1"/>
</dbReference>
<dbReference type="InterPro" id="IPR000700">
    <property type="entry name" value="PAS-assoc_C"/>
</dbReference>
<dbReference type="PROSITE" id="PS50113">
    <property type="entry name" value="PAC"/>
    <property type="match status" value="1"/>
</dbReference>
<dbReference type="InterPro" id="IPR029787">
    <property type="entry name" value="Nucleotide_cyclase"/>
</dbReference>
<feature type="domain" description="GGDEF" evidence="4">
    <location>
        <begin position="436"/>
        <end position="569"/>
    </location>
</feature>
<sequence>MGDQECSVAAPAQGESGRPGQQALDLIARIVAAIELTPLVAVHSVDRGGRVCFWNQTCVQLYGVAAEQALGQPLAQLLQPQQRAAEHAAALEQVWHSGRPSPARDWQLRSAAGRLLWVYSSMFPVYRGGELQQVFCMDIDVTARRREEGALLSVGANFRQMFEQSSDAILVIERDRIAELNPAALALFDCADPGRMLGKSLADFSPLRQDGGALSAQAGLAMAQQAHRLGNWRYDWRYTSCGGRQFWAEVLLTSITLDHEFLFYAVVRDVSARKLAEQRLYLAAQVFENSRDAILLADRGPSVIAVNQAYAAVTGLSPAEMVGQALDGERVGIEDGELFRQIWCAMQDQGHWQGEIWAQRRGGARYPAWLSLAAIADQQGVVSNYMLILSDISERKRSEETTRHQAEHDFLTDLPNRVLLLDRLSLALTAARRNHSMLAILFLDLDRFKHINDTLGHHVGDLLLKEVAARLVKCVRAVDTVSRQGGDEFVIILADIGGIDQAAHVAASVLQAITQTYELELHRLDVTTSIGISIFPDDGADIETLVKNADLAMYHAKEGGRNRFQFFSAEMNAQIVERVAFENGLRGALREGQFELEFQPEVDIASGATLGAEALIRWRHPQLGLLLPERFIAVAEDCGLMVGIGNWVLREACRQARRWQEQGRPLVVAVNISLAQLMQNNLAHSVAEALEVSGLAPGLLELELTEAIIMRQGGAAPAKLQALRALGVGLTIDDFGTGYSRLGHLRDYPVDKLKIDRSFMADLAAEPGDAAVVTAIIGVARSLKLTVVAEGVETAEQLAFLRQHGCDRYQGRYIALAAANGAANGADADGAVAAQAAEGRVPAPGGAPGSDPRV</sequence>
<proteinExistence type="predicted"/>
<dbReference type="NCBIfam" id="TIGR00229">
    <property type="entry name" value="sensory_box"/>
    <property type="match status" value="3"/>
</dbReference>
<dbReference type="SUPFAM" id="SSF55785">
    <property type="entry name" value="PYP-like sensor domain (PAS domain)"/>
    <property type="match status" value="3"/>
</dbReference>
<dbReference type="SMART" id="SM00267">
    <property type="entry name" value="GGDEF"/>
    <property type="match status" value="1"/>
</dbReference>
<dbReference type="EMBL" id="FOTW01000004">
    <property type="protein sequence ID" value="SFL47991.1"/>
    <property type="molecule type" value="Genomic_DNA"/>
</dbReference>